<dbReference type="AlphaFoldDB" id="A0A0S6VT69"/>
<dbReference type="InterPro" id="IPR003767">
    <property type="entry name" value="Malate/L-lactate_DH-like"/>
</dbReference>
<keyword evidence="4" id="KW-1185">Reference proteome</keyword>
<evidence type="ECO:0000313" key="4">
    <source>
        <dbReference type="Proteomes" id="UP000030700"/>
    </source>
</evidence>
<dbReference type="STRING" id="1499966.U14_00090"/>
<dbReference type="Proteomes" id="UP000030700">
    <property type="component" value="Unassembled WGS sequence"/>
</dbReference>
<comment type="similarity">
    <text evidence="1">Belongs to the LDH2/MDH2 oxidoreductase family.</text>
</comment>
<dbReference type="PANTHER" id="PTHR11091:SF0">
    <property type="entry name" value="MALATE DEHYDROGENASE"/>
    <property type="match status" value="1"/>
</dbReference>
<gene>
    <name evidence="3" type="ORF">U14_00090</name>
</gene>
<reference evidence="3" key="1">
    <citation type="journal article" date="2015" name="PeerJ">
        <title>First genomic representation of candidate bacterial phylum KSB3 points to enhanced environmental sensing as a trigger of wastewater bulking.</title>
        <authorList>
            <person name="Sekiguchi Y."/>
            <person name="Ohashi A."/>
            <person name="Parks D.H."/>
            <person name="Yamauchi T."/>
            <person name="Tyson G.W."/>
            <person name="Hugenholtz P."/>
        </authorList>
    </citation>
    <scope>NUCLEOTIDE SEQUENCE [LARGE SCALE GENOMIC DNA]</scope>
</reference>
<name>A0A0S6VT69_9BACT</name>
<accession>A0A0S6VT69</accession>
<dbReference type="InterPro" id="IPR043143">
    <property type="entry name" value="Mal/L-sulf/L-lact_DH-like_NADP"/>
</dbReference>
<dbReference type="PANTHER" id="PTHR11091">
    <property type="entry name" value="OXIDOREDUCTASE-RELATED"/>
    <property type="match status" value="1"/>
</dbReference>
<proteinExistence type="inferred from homology"/>
<dbReference type="Pfam" id="PF02615">
    <property type="entry name" value="Ldh_2"/>
    <property type="match status" value="1"/>
</dbReference>
<dbReference type="SUPFAM" id="SSF89733">
    <property type="entry name" value="L-sulfolactate dehydrogenase-like"/>
    <property type="match status" value="1"/>
</dbReference>
<dbReference type="EMBL" id="DF820455">
    <property type="protein sequence ID" value="GAK48879.1"/>
    <property type="molecule type" value="Genomic_DNA"/>
</dbReference>
<evidence type="ECO:0000256" key="1">
    <source>
        <dbReference type="ARBA" id="ARBA00006056"/>
    </source>
</evidence>
<keyword evidence="2" id="KW-0560">Oxidoreductase</keyword>
<dbReference type="Gene3D" id="3.30.1370.60">
    <property type="entry name" value="Hypothetical oxidoreductase yiak, domain 2"/>
    <property type="match status" value="1"/>
</dbReference>
<dbReference type="InterPro" id="IPR036111">
    <property type="entry name" value="Mal/L-sulfo/L-lacto_DH-like_sf"/>
</dbReference>
<dbReference type="HOGENOM" id="CLU_040452_3_1_0"/>
<protein>
    <submittedName>
        <fullName evidence="3">Malate/L-lactate dehydrogenase subfamily</fullName>
    </submittedName>
</protein>
<dbReference type="GO" id="GO:0016491">
    <property type="term" value="F:oxidoreductase activity"/>
    <property type="evidence" value="ECO:0007669"/>
    <property type="project" value="UniProtKB-KW"/>
</dbReference>
<dbReference type="Gene3D" id="1.10.1530.10">
    <property type="match status" value="1"/>
</dbReference>
<dbReference type="InterPro" id="IPR043144">
    <property type="entry name" value="Mal/L-sulf/L-lact_DH-like_ah"/>
</dbReference>
<evidence type="ECO:0000256" key="2">
    <source>
        <dbReference type="ARBA" id="ARBA00023002"/>
    </source>
</evidence>
<sequence length="364" mass="38973">MAEHSCTGNRYSADALFQLANTLLQQTGLVPKMAEAVAETLLEADLMGHSTHGLQLLAPYLTELERDLMTKTGEPEIIADHGAAIILDAKYLPGPYVVRLAMDTAFARIQAHPVVTIVVRHSHHTACLAAYPERAAKRGLLMLLATNDPRAKIVAPFGGLRPVYSPDPLAVGIPTHGDPIIIDISMSSTAHGQVLKAQREGKMLPHDWLLDNAGNPTNDPAALSADPSGSILPLGGLDLGYKGFALGLMMEALTAALSGHGRADEPKRWTNSIFLQLINPAAFGGIDAFLREIDWLTEACRTNPVKPGNPPVRLPGSRALQLKAEQLAHGVALDTLIIEALQRLSKKYGVPFPTGIAVRHLQGV</sequence>
<evidence type="ECO:0000313" key="3">
    <source>
        <dbReference type="EMBL" id="GAK48879.1"/>
    </source>
</evidence>
<organism evidence="3">
    <name type="scientific">Candidatus Moduliflexus flocculans</name>
    <dbReference type="NCBI Taxonomy" id="1499966"/>
    <lineage>
        <taxon>Bacteria</taxon>
        <taxon>Candidatus Moduliflexota</taxon>
        <taxon>Candidatus Moduliflexia</taxon>
        <taxon>Candidatus Moduliflexales</taxon>
        <taxon>Candidatus Moduliflexaceae</taxon>
    </lineage>
</organism>